<evidence type="ECO:0000256" key="7">
    <source>
        <dbReference type="ARBA" id="ARBA00023125"/>
    </source>
</evidence>
<keyword evidence="7 10" id="KW-0238">DNA-binding</keyword>
<evidence type="ECO:0000256" key="6">
    <source>
        <dbReference type="ARBA" id="ARBA00023118"/>
    </source>
</evidence>
<dbReference type="Proteomes" id="UP000053557">
    <property type="component" value="Unassembled WGS sequence"/>
</dbReference>
<keyword evidence="8 10" id="KW-0464">Manganese</keyword>
<keyword evidence="2 10" id="KW-0479">Metal-binding</keyword>
<gene>
    <name evidence="10" type="primary">cas1</name>
    <name evidence="11" type="ORF">ATW55_14640</name>
</gene>
<dbReference type="EMBL" id="LPVJ01000015">
    <property type="protein sequence ID" value="KUO96500.1"/>
    <property type="molecule type" value="Genomic_DNA"/>
</dbReference>
<evidence type="ECO:0000256" key="4">
    <source>
        <dbReference type="ARBA" id="ARBA00022801"/>
    </source>
</evidence>
<dbReference type="InterPro" id="IPR002729">
    <property type="entry name" value="CRISPR-assoc_Cas1"/>
</dbReference>
<evidence type="ECO:0000256" key="2">
    <source>
        <dbReference type="ARBA" id="ARBA00022723"/>
    </source>
</evidence>
<dbReference type="Pfam" id="PF01867">
    <property type="entry name" value="Cas_Cas1"/>
    <property type="match status" value="1"/>
</dbReference>
<dbReference type="NCBIfam" id="TIGR00287">
    <property type="entry name" value="cas1"/>
    <property type="match status" value="1"/>
</dbReference>
<dbReference type="CDD" id="cd09721">
    <property type="entry name" value="Cas1_I-C"/>
    <property type="match status" value="1"/>
</dbReference>
<evidence type="ECO:0000256" key="5">
    <source>
        <dbReference type="ARBA" id="ARBA00022842"/>
    </source>
</evidence>
<dbReference type="PANTHER" id="PTHR34353:SF2">
    <property type="entry name" value="CRISPR-ASSOCIATED ENDONUCLEASE CAS1 1"/>
    <property type="match status" value="1"/>
</dbReference>
<dbReference type="InterPro" id="IPR050646">
    <property type="entry name" value="Cas1"/>
</dbReference>
<reference evidence="11 12" key="1">
    <citation type="submission" date="2015-12" db="EMBL/GenBank/DDBJ databases">
        <title>Draft genome sequence of Acidibacillus ferrooxidans ITV001, isolated from a chalcopyrite acid mine drainage site in Brazil.</title>
        <authorList>
            <person name="Dall'Agnol H."/>
            <person name="Nancucheo I."/>
            <person name="Johnson B."/>
            <person name="Oliveira R."/>
            <person name="Leite L."/>
            <person name="Pylro V."/>
            <person name="Nunes G.L."/>
            <person name="Tzotzos G."/>
            <person name="Fernandes G.R."/>
            <person name="Dutra J."/>
            <person name="Orellana S.C."/>
            <person name="Oliveira G."/>
        </authorList>
    </citation>
    <scope>NUCLEOTIDE SEQUENCE [LARGE SCALE GENOMIC DNA]</scope>
    <source>
        <strain evidence="12">ITV01</strain>
    </source>
</reference>
<protein>
    <recommendedName>
        <fullName evidence="10">CRISPR-associated endonuclease Cas1</fullName>
        <ecNumber evidence="10">3.1.-.-</ecNumber>
    </recommendedName>
</protein>
<keyword evidence="3 10" id="KW-0255">Endonuclease</keyword>
<evidence type="ECO:0000256" key="9">
    <source>
        <dbReference type="ARBA" id="ARBA00038592"/>
    </source>
</evidence>
<dbReference type="OrthoDB" id="9803119at2"/>
<dbReference type="InterPro" id="IPR042211">
    <property type="entry name" value="CRISPR-assoc_Cas1_N"/>
</dbReference>
<dbReference type="GO" id="GO:0046872">
    <property type="term" value="F:metal ion binding"/>
    <property type="evidence" value="ECO:0007669"/>
    <property type="project" value="UniProtKB-UniRule"/>
</dbReference>
<comment type="function">
    <text evidence="10">CRISPR (clustered regularly interspaced short palindromic repeat), is an adaptive immune system that provides protection against mobile genetic elements (viruses, transposable elements and conjugative plasmids). CRISPR clusters contain spacers, sequences complementary to antecedent mobile elements, and target invading nucleic acids. CRISPR clusters are transcribed and processed into CRISPR RNA (crRNA). Acts as a dsDNA endonuclease. Involved in the integration of spacer DNA into the CRISPR cassette.</text>
</comment>
<dbReference type="RefSeq" id="WP_067713641.1">
    <property type="nucleotide sequence ID" value="NZ_LPVJ01000015.1"/>
</dbReference>
<evidence type="ECO:0000256" key="3">
    <source>
        <dbReference type="ARBA" id="ARBA00022759"/>
    </source>
</evidence>
<dbReference type="Gene3D" id="1.20.120.920">
    <property type="entry name" value="CRISPR-associated endonuclease Cas1, C-terminal domain"/>
    <property type="match status" value="1"/>
</dbReference>
<evidence type="ECO:0000256" key="1">
    <source>
        <dbReference type="ARBA" id="ARBA00022722"/>
    </source>
</evidence>
<evidence type="ECO:0000313" key="11">
    <source>
        <dbReference type="EMBL" id="KUO96500.1"/>
    </source>
</evidence>
<feature type="binding site" evidence="10">
    <location>
        <position position="234"/>
    </location>
    <ligand>
        <name>Mn(2+)</name>
        <dbReference type="ChEBI" id="CHEBI:29035"/>
    </ligand>
</feature>
<evidence type="ECO:0000313" key="12">
    <source>
        <dbReference type="Proteomes" id="UP000053557"/>
    </source>
</evidence>
<keyword evidence="1 10" id="KW-0540">Nuclease</keyword>
<keyword evidence="12" id="KW-1185">Reference proteome</keyword>
<sequence>MRKLLNTLYVTMPEAYLACEGENVLVRIESETKFRVPIHNIEGIVCFGFAGASPGLMHLCCERGVALSFLTEYGKFMGRVTGKVSGNIFVRRNQYRWADDDVESVRLAKRFIVAKILNGRAVLHRAVRDHPNSVDSQLLGNIMMDLGRLASQLDIAKNLDSVRGIEGQAANLYFSGFNQLILSQKNAFRLNGRNRRPPLDRMNALLSFLYTLLSHEIVAALESVGLDPQAGFLHRDRPGRASLALDLMEELRPHFADRLAVTLVNRNQIDPSGFITKENGAVVMEDKTRKEILTAWQKRKQEEMIHPYLGEKVTFGLIPYVQSMLLARHIRGELEDYPPFFWK</sequence>
<comment type="similarity">
    <text evidence="10">Belongs to the CRISPR-associated endonuclease Cas1 family.</text>
</comment>
<dbReference type="GO" id="GO:0004520">
    <property type="term" value="F:DNA endonuclease activity"/>
    <property type="evidence" value="ECO:0007669"/>
    <property type="project" value="InterPro"/>
</dbReference>
<comment type="subunit">
    <text evidence="9 10">Homodimer, forms a heterotetramer with a Cas2 homodimer.</text>
</comment>
<feature type="binding site" evidence="10">
    <location>
        <position position="249"/>
    </location>
    <ligand>
        <name>Mn(2+)</name>
        <dbReference type="ChEBI" id="CHEBI:29035"/>
    </ligand>
</feature>
<keyword evidence="4 10" id="KW-0378">Hydrolase</keyword>
<comment type="caution">
    <text evidence="11">The sequence shown here is derived from an EMBL/GenBank/DDBJ whole genome shotgun (WGS) entry which is preliminary data.</text>
</comment>
<accession>A0A117SY78</accession>
<name>A0A117SY78_9BACL</name>
<organism evidence="11 12">
    <name type="scientific">Ferroacidibacillus organovorans</name>
    <dbReference type="NCBI Taxonomy" id="1765683"/>
    <lineage>
        <taxon>Bacteria</taxon>
        <taxon>Bacillati</taxon>
        <taxon>Bacillota</taxon>
        <taxon>Bacilli</taxon>
        <taxon>Bacillales</taxon>
        <taxon>Alicyclobacillaceae</taxon>
        <taxon>Ferroacidibacillus</taxon>
    </lineage>
</organism>
<dbReference type="PANTHER" id="PTHR34353">
    <property type="entry name" value="CRISPR-ASSOCIATED ENDONUCLEASE CAS1 1"/>
    <property type="match status" value="1"/>
</dbReference>
<dbReference type="InterPro" id="IPR042206">
    <property type="entry name" value="CRISPR-assoc_Cas1_C"/>
</dbReference>
<evidence type="ECO:0000256" key="10">
    <source>
        <dbReference type="HAMAP-Rule" id="MF_01470"/>
    </source>
</evidence>
<dbReference type="InterPro" id="IPR019856">
    <property type="entry name" value="CRISPR-assoc_Cas1_DVULG"/>
</dbReference>
<dbReference type="Gene3D" id="3.100.10.20">
    <property type="entry name" value="CRISPR-associated endonuclease Cas1, N-terminal domain"/>
    <property type="match status" value="1"/>
</dbReference>
<dbReference type="AlphaFoldDB" id="A0A117SY78"/>
<dbReference type="HAMAP" id="MF_01470">
    <property type="entry name" value="Cas1"/>
    <property type="match status" value="1"/>
</dbReference>
<dbReference type="GO" id="GO:0043571">
    <property type="term" value="P:maintenance of CRISPR repeat elements"/>
    <property type="evidence" value="ECO:0007669"/>
    <property type="project" value="UniProtKB-UniRule"/>
</dbReference>
<dbReference type="GO" id="GO:0051607">
    <property type="term" value="P:defense response to virus"/>
    <property type="evidence" value="ECO:0007669"/>
    <property type="project" value="UniProtKB-UniRule"/>
</dbReference>
<dbReference type="EC" id="3.1.-.-" evidence="10"/>
<dbReference type="GO" id="GO:0016787">
    <property type="term" value="F:hydrolase activity"/>
    <property type="evidence" value="ECO:0007669"/>
    <property type="project" value="UniProtKB-KW"/>
</dbReference>
<evidence type="ECO:0000256" key="8">
    <source>
        <dbReference type="ARBA" id="ARBA00023211"/>
    </source>
</evidence>
<dbReference type="GO" id="GO:0003677">
    <property type="term" value="F:DNA binding"/>
    <property type="evidence" value="ECO:0007669"/>
    <property type="project" value="UniProtKB-KW"/>
</dbReference>
<keyword evidence="5 10" id="KW-0460">Magnesium</keyword>
<comment type="cofactor">
    <cofactor evidence="10">
        <name>Mg(2+)</name>
        <dbReference type="ChEBI" id="CHEBI:18420"/>
    </cofactor>
    <cofactor evidence="10">
        <name>Mn(2+)</name>
        <dbReference type="ChEBI" id="CHEBI:29035"/>
    </cofactor>
</comment>
<keyword evidence="6 10" id="KW-0051">Antiviral defense</keyword>
<dbReference type="NCBIfam" id="TIGR03640">
    <property type="entry name" value="cas1_DVULG"/>
    <property type="match status" value="1"/>
</dbReference>
<feature type="binding site" evidence="10">
    <location>
        <position position="166"/>
    </location>
    <ligand>
        <name>Mn(2+)</name>
        <dbReference type="ChEBI" id="CHEBI:29035"/>
    </ligand>
</feature>
<proteinExistence type="inferred from homology"/>